<feature type="chain" id="PRO_5019092583" evidence="1">
    <location>
        <begin position="30"/>
        <end position="184"/>
    </location>
</feature>
<evidence type="ECO:0000313" key="2">
    <source>
        <dbReference type="EMBL" id="AZV80496.1"/>
    </source>
</evidence>
<dbReference type="OrthoDB" id="7838675at2"/>
<name>A0A3T0N8Y9_9RHOB</name>
<dbReference type="AlphaFoldDB" id="A0A3T0N8Y9"/>
<evidence type="ECO:0000256" key="1">
    <source>
        <dbReference type="SAM" id="SignalP"/>
    </source>
</evidence>
<dbReference type="Proteomes" id="UP000283063">
    <property type="component" value="Chromosome"/>
</dbReference>
<accession>A0A3T0N8Y9</accession>
<dbReference type="KEGG" id="sedi:EBB79_15490"/>
<dbReference type="EMBL" id="CP033219">
    <property type="protein sequence ID" value="AZV80496.1"/>
    <property type="molecule type" value="Genomic_DNA"/>
</dbReference>
<gene>
    <name evidence="2" type="ORF">EBB79_15490</name>
</gene>
<sequence length="184" mass="19885">MKIKRYPLKRELLRGVSVLLAAVSFSSAAAGSEQNVAAYITGYGYWDNTPPGSSTISHPRKHRRAGGTGTFNDPITIAVGHTLNGRRDVLDMPAGTKFYLRRLKKYAIVEDTCGDGSAPQNGPCHTGFRGHIWLDLWVGGKHSSAASSANCQSRITALQMIVINPASNYEVYPGDVIESGCKVF</sequence>
<keyword evidence="3" id="KW-1185">Reference proteome</keyword>
<evidence type="ECO:0000313" key="3">
    <source>
        <dbReference type="Proteomes" id="UP000283063"/>
    </source>
</evidence>
<keyword evidence="1" id="KW-0732">Signal</keyword>
<reference evidence="2 3" key="1">
    <citation type="submission" date="2018-10" db="EMBL/GenBank/DDBJ databases">
        <title>Parasedimentitalea marina sp. nov., a psychrophilic bacterium isolated from deep seawater of the New Britain Trench.</title>
        <authorList>
            <person name="Cao J."/>
        </authorList>
    </citation>
    <scope>NUCLEOTIDE SEQUENCE [LARGE SCALE GENOMIC DNA]</scope>
    <source>
        <strain evidence="2 3">W43</strain>
    </source>
</reference>
<protein>
    <submittedName>
        <fullName evidence="2">Uncharacterized protein</fullName>
    </submittedName>
</protein>
<organism evidence="2 3">
    <name type="scientific">Parasedimentitalea marina</name>
    <dbReference type="NCBI Taxonomy" id="2483033"/>
    <lineage>
        <taxon>Bacteria</taxon>
        <taxon>Pseudomonadati</taxon>
        <taxon>Pseudomonadota</taxon>
        <taxon>Alphaproteobacteria</taxon>
        <taxon>Rhodobacterales</taxon>
        <taxon>Paracoccaceae</taxon>
        <taxon>Parasedimentitalea</taxon>
    </lineage>
</organism>
<feature type="signal peptide" evidence="1">
    <location>
        <begin position="1"/>
        <end position="29"/>
    </location>
</feature>
<proteinExistence type="predicted"/>